<accession>B6TW38</accession>
<evidence type="ECO:0000313" key="2">
    <source>
        <dbReference type="EMBL" id="ACG41321.1"/>
    </source>
</evidence>
<reference evidence="2" key="1">
    <citation type="journal article" date="2009" name="Plant Mol. Biol.">
        <title>Insights into corn genes derived from large-scale cDNA sequencing.</title>
        <authorList>
            <person name="Alexandrov N.N."/>
            <person name="Brover V.V."/>
            <person name="Freidin S."/>
            <person name="Troukhan M.E."/>
            <person name="Tatarinova T.V."/>
            <person name="Zhang H."/>
            <person name="Swaller T.J."/>
            <person name="Lu Y.P."/>
            <person name="Bouck J."/>
            <person name="Flavell R.B."/>
            <person name="Feldmann K.A."/>
        </authorList>
    </citation>
    <scope>NUCLEOTIDE SEQUENCE</scope>
</reference>
<dbReference type="PANTHER" id="PTHR45987:SF4">
    <property type="entry name" value="LARGE RIBOSOMAL SUBUNIT PROTEIN BL12M"/>
    <property type="match status" value="1"/>
</dbReference>
<proteinExistence type="evidence at transcript level"/>
<dbReference type="InterPro" id="IPR014719">
    <property type="entry name" value="Ribosomal_bL12_C/ClpS-like"/>
</dbReference>
<dbReference type="InterPro" id="IPR000206">
    <property type="entry name" value="Ribosomal_bL12"/>
</dbReference>
<dbReference type="GO" id="GO:0005840">
    <property type="term" value="C:ribosome"/>
    <property type="evidence" value="ECO:0007669"/>
    <property type="project" value="UniProtKB-KW"/>
</dbReference>
<keyword evidence="2" id="KW-0687">Ribonucleoprotein</keyword>
<dbReference type="GO" id="GO:0006412">
    <property type="term" value="P:translation"/>
    <property type="evidence" value="ECO:0007669"/>
    <property type="project" value="InterPro"/>
</dbReference>
<organism evidence="2">
    <name type="scientific">Zea mays</name>
    <name type="common">Maize</name>
    <dbReference type="NCBI Taxonomy" id="4577"/>
    <lineage>
        <taxon>Eukaryota</taxon>
        <taxon>Viridiplantae</taxon>
        <taxon>Streptophyta</taxon>
        <taxon>Embryophyta</taxon>
        <taxon>Tracheophyta</taxon>
        <taxon>Spermatophyta</taxon>
        <taxon>Magnoliopsida</taxon>
        <taxon>Liliopsida</taxon>
        <taxon>Poales</taxon>
        <taxon>Poaceae</taxon>
        <taxon>PACMAD clade</taxon>
        <taxon>Panicoideae</taxon>
        <taxon>Andropogonodae</taxon>
        <taxon>Andropogoneae</taxon>
        <taxon>Tripsacinae</taxon>
        <taxon>Zea</taxon>
    </lineage>
</organism>
<dbReference type="EMBL" id="EU969203">
    <property type="protein sequence ID" value="ACG41321.1"/>
    <property type="molecule type" value="mRNA"/>
</dbReference>
<protein>
    <submittedName>
        <fullName evidence="2">50S ribosomal protein L12-2</fullName>
    </submittedName>
</protein>
<dbReference type="AlphaFoldDB" id="B6TW38"/>
<sequence>MTCGLTLVKAFSLANALRDHLDVDQMPPLAIPTGDAKQLHGGGVGPDAVGEDAKAKEKEAFDVKLEGFDAAAKLKIIKELRTFTNLGKECPCLFGRAPLAP</sequence>
<dbReference type="PANTHER" id="PTHR45987">
    <property type="entry name" value="39S RIBOSOMAL PROTEIN L12"/>
    <property type="match status" value="1"/>
</dbReference>
<dbReference type="GO" id="GO:0003735">
    <property type="term" value="F:structural constituent of ribosome"/>
    <property type="evidence" value="ECO:0007669"/>
    <property type="project" value="InterPro"/>
</dbReference>
<name>B6TW38_MAIZE</name>
<dbReference type="Gene3D" id="3.30.1390.10">
    <property type="match status" value="1"/>
</dbReference>
<evidence type="ECO:0000256" key="1">
    <source>
        <dbReference type="SAM" id="MobiDB-lite"/>
    </source>
</evidence>
<feature type="region of interest" description="Disordered" evidence="1">
    <location>
        <begin position="32"/>
        <end position="51"/>
    </location>
</feature>
<keyword evidence="2" id="KW-0689">Ribosomal protein</keyword>
<dbReference type="ExpressionAtlas" id="B6TW38">
    <property type="expression patterns" value="baseline and differential"/>
</dbReference>